<dbReference type="EMBL" id="OENF01000034">
    <property type="protein sequence ID" value="SOS74861.1"/>
    <property type="molecule type" value="Genomic_DNA"/>
</dbReference>
<dbReference type="OrthoDB" id="1122808at2"/>
<protein>
    <recommendedName>
        <fullName evidence="4">Pentapeptide repeat-containing protein</fullName>
    </recommendedName>
</protein>
<keyword evidence="1" id="KW-1133">Transmembrane helix</keyword>
<dbReference type="AlphaFoldDB" id="A0A2H1YHJ4"/>
<organism evidence="2 3">
    <name type="scientific">Tenacibaculum piscium</name>
    <dbReference type="NCBI Taxonomy" id="1458515"/>
    <lineage>
        <taxon>Bacteria</taxon>
        <taxon>Pseudomonadati</taxon>
        <taxon>Bacteroidota</taxon>
        <taxon>Flavobacteriia</taxon>
        <taxon>Flavobacteriales</taxon>
        <taxon>Flavobacteriaceae</taxon>
        <taxon>Tenacibaculum</taxon>
    </lineage>
</organism>
<feature type="transmembrane region" description="Helical" evidence="1">
    <location>
        <begin position="365"/>
        <end position="386"/>
    </location>
</feature>
<evidence type="ECO:0000313" key="2">
    <source>
        <dbReference type="EMBL" id="SOS74861.1"/>
    </source>
</evidence>
<dbReference type="Proteomes" id="UP000234211">
    <property type="component" value="Unassembled WGS sequence"/>
</dbReference>
<dbReference type="RefSeq" id="WP_101917416.1">
    <property type="nucleotide sequence ID" value="NZ_OENF01000034.1"/>
</dbReference>
<keyword evidence="1" id="KW-0812">Transmembrane</keyword>
<keyword evidence="3" id="KW-1185">Reference proteome</keyword>
<accession>A0A2H1YHJ4</accession>
<sequence>METIDGFELQRLIENNDLILDKKINLDYNLEIKCSSFQNIHFKNCHFHGSDLKFYENTKEDYKAPSINFINCHFYNYELIFNLCKIERLYFSKVYIEKELTLSCIDLNFLTFVEDCEIENLDIHLVNCLERFSIQKNSIQKLRIYGTNFKGKVEILDSTFNSASISNLTCANVFNFNKNEIKNNLDITNVTFQKFNFYENKFSEEEENCQMKFLDNTFEGKSYLSNWKALNTDLIIQNCDFKKSTRFNNSIFKSLKLEETTFNDICSFQDTKFDNIIIDRTSFDKTAYFDDILISDIENCDRKTLRNIKHELQRSNNKIDLDKFKASEINAYRKELKKDKKYCYNNIDVFILDVGYWFSKNGTNWFRALLVSLLGSFIFYAPFFWASVGDFGFGNFDFSELCFFMNGFTKFLIPTNIYNPLIDKTFVIGWSWFPFILGKIFLSIGIYEIIVSFRKFKS</sequence>
<proteinExistence type="predicted"/>
<evidence type="ECO:0008006" key="4">
    <source>
        <dbReference type="Google" id="ProtNLM"/>
    </source>
</evidence>
<keyword evidence="1" id="KW-0472">Membrane</keyword>
<gene>
    <name evidence="2" type="ORF">TNO020_40080</name>
</gene>
<evidence type="ECO:0000256" key="1">
    <source>
        <dbReference type="SAM" id="Phobius"/>
    </source>
</evidence>
<feature type="transmembrane region" description="Helical" evidence="1">
    <location>
        <begin position="430"/>
        <end position="450"/>
    </location>
</feature>
<evidence type="ECO:0000313" key="3">
    <source>
        <dbReference type="Proteomes" id="UP000234211"/>
    </source>
</evidence>
<name>A0A2H1YHJ4_9FLAO</name>
<reference evidence="3" key="1">
    <citation type="submission" date="2017-11" db="EMBL/GenBank/DDBJ databases">
        <authorList>
            <person name="Duchaud E."/>
        </authorList>
    </citation>
    <scope>NUCLEOTIDE SEQUENCE [LARGE SCALE GENOMIC DNA]</scope>
    <source>
        <strain evidence="3">Tenacibaculum sp. TNO020</strain>
    </source>
</reference>